<comment type="caution">
    <text evidence="3">The sequence shown here is derived from an EMBL/GenBank/DDBJ whole genome shotgun (WGS) entry which is preliminary data.</text>
</comment>
<name>A0A811KU14_9BILA</name>
<dbReference type="PANTHER" id="PTHR34493:SF1">
    <property type="entry name" value="SECRETED PROTEIN"/>
    <property type="match status" value="1"/>
</dbReference>
<feature type="domain" description="DUF7808" evidence="2">
    <location>
        <begin position="29"/>
        <end position="152"/>
    </location>
</feature>
<dbReference type="EMBL" id="CAJFCW020000004">
    <property type="protein sequence ID" value="CAG9112324.1"/>
    <property type="molecule type" value="Genomic_DNA"/>
</dbReference>
<protein>
    <recommendedName>
        <fullName evidence="2">DUF7808 domain-containing protein</fullName>
    </recommendedName>
</protein>
<dbReference type="Proteomes" id="UP000783686">
    <property type="component" value="Unassembled WGS sequence"/>
</dbReference>
<dbReference type="AlphaFoldDB" id="A0A811KU14"/>
<dbReference type="Pfam" id="PF25096">
    <property type="entry name" value="DUF7808"/>
    <property type="match status" value="1"/>
</dbReference>
<gene>
    <name evidence="3" type="ORF">BOKJ2_LOCUS8269</name>
</gene>
<accession>A0A811KU14</accession>
<dbReference type="Proteomes" id="UP000614601">
    <property type="component" value="Unassembled WGS sequence"/>
</dbReference>
<dbReference type="PANTHER" id="PTHR34493">
    <property type="entry name" value="PROTEIN CBG13422-RELATED"/>
    <property type="match status" value="1"/>
</dbReference>
<keyword evidence="1" id="KW-0732">Signal</keyword>
<feature type="signal peptide" evidence="1">
    <location>
        <begin position="1"/>
        <end position="20"/>
    </location>
</feature>
<evidence type="ECO:0000313" key="4">
    <source>
        <dbReference type="Proteomes" id="UP000614601"/>
    </source>
</evidence>
<proteinExistence type="predicted"/>
<evidence type="ECO:0000259" key="2">
    <source>
        <dbReference type="Pfam" id="PF25096"/>
    </source>
</evidence>
<feature type="chain" id="PRO_5036408383" description="DUF7808 domain-containing protein" evidence="1">
    <location>
        <begin position="21"/>
        <end position="167"/>
    </location>
</feature>
<evidence type="ECO:0000313" key="3">
    <source>
        <dbReference type="EMBL" id="CAD5219088.1"/>
    </source>
</evidence>
<reference evidence="3" key="1">
    <citation type="submission" date="2020-09" db="EMBL/GenBank/DDBJ databases">
        <authorList>
            <person name="Kikuchi T."/>
        </authorList>
    </citation>
    <scope>NUCLEOTIDE SEQUENCE</scope>
    <source>
        <strain evidence="3">SH1</strain>
    </source>
</reference>
<dbReference type="InterPro" id="IPR056710">
    <property type="entry name" value="DUF7808"/>
</dbReference>
<keyword evidence="4" id="KW-1185">Reference proteome</keyword>
<dbReference type="EMBL" id="CAJFDH010000004">
    <property type="protein sequence ID" value="CAD5219088.1"/>
    <property type="molecule type" value="Genomic_DNA"/>
</dbReference>
<evidence type="ECO:0000256" key="1">
    <source>
        <dbReference type="SAM" id="SignalP"/>
    </source>
</evidence>
<organism evidence="3 4">
    <name type="scientific">Bursaphelenchus okinawaensis</name>
    <dbReference type="NCBI Taxonomy" id="465554"/>
    <lineage>
        <taxon>Eukaryota</taxon>
        <taxon>Metazoa</taxon>
        <taxon>Ecdysozoa</taxon>
        <taxon>Nematoda</taxon>
        <taxon>Chromadorea</taxon>
        <taxon>Rhabditida</taxon>
        <taxon>Tylenchina</taxon>
        <taxon>Tylenchomorpha</taxon>
        <taxon>Aphelenchoidea</taxon>
        <taxon>Aphelenchoididae</taxon>
        <taxon>Bursaphelenchus</taxon>
    </lineage>
</organism>
<dbReference type="OrthoDB" id="5796062at2759"/>
<sequence>MLLMERVTFCVVVLLCSVYADVLPKTSYYTSDRVLECINYGPNVTRCSLKEEGRNTELNPGCFEEQTEKNKTRVYCRLNCEESDETTVLAKVPGANHKCNNFFTYHLERRRRDWYIWRSGECISTTISFQVRCGFPKDPRQFYAQYKQLFEYDEGDVPLDTDAKRRS</sequence>